<name>A0AAW7AIH4_9STAP</name>
<gene>
    <name evidence="1" type="ORF">P1A27_08395</name>
</gene>
<organism evidence="1 2">
    <name type="scientific">Staphylococcus equorum</name>
    <dbReference type="NCBI Taxonomy" id="246432"/>
    <lineage>
        <taxon>Bacteria</taxon>
        <taxon>Bacillati</taxon>
        <taxon>Bacillota</taxon>
        <taxon>Bacilli</taxon>
        <taxon>Bacillales</taxon>
        <taxon>Staphylococcaceae</taxon>
        <taxon>Staphylococcus</taxon>
    </lineage>
</organism>
<dbReference type="EMBL" id="JARGCK010000004">
    <property type="protein sequence ID" value="MDK9865957.1"/>
    <property type="molecule type" value="Genomic_DNA"/>
</dbReference>
<reference evidence="1" key="1">
    <citation type="journal article" date="2023" name="Int. J. Mol. Sci.">
        <title>Antibiotic Resistance/Susceptibility Profiles of Staphylococcus equorum Strains from Cheese, and Genome Analysis for Antibiotic Resistance Genes.</title>
        <authorList>
            <person name="Vazquez L."/>
            <person name="Srednik M.E."/>
            <person name="Rodriguez J."/>
            <person name="Florez A.B."/>
            <person name="Mayo B."/>
        </authorList>
    </citation>
    <scope>NUCLEOTIDE SEQUENCE</scope>
    <source>
        <strain evidence="1">5A3I</strain>
    </source>
</reference>
<comment type="caution">
    <text evidence="1">The sequence shown here is derived from an EMBL/GenBank/DDBJ whole genome shotgun (WGS) entry which is preliminary data.</text>
</comment>
<evidence type="ECO:0000313" key="1">
    <source>
        <dbReference type="EMBL" id="MDK9865957.1"/>
    </source>
</evidence>
<proteinExistence type="predicted"/>
<protein>
    <submittedName>
        <fullName evidence="1">Uncharacterized protein</fullName>
    </submittedName>
</protein>
<reference evidence="1" key="2">
    <citation type="submission" date="2023-03" db="EMBL/GenBank/DDBJ databases">
        <authorList>
            <person name="Vazquez L."/>
            <person name="Rodriguez J."/>
            <person name="Mayo B."/>
            <person name="Florez A.B."/>
        </authorList>
    </citation>
    <scope>NUCLEOTIDE SEQUENCE</scope>
    <source>
        <strain evidence="1">5A3I</strain>
    </source>
</reference>
<evidence type="ECO:0000313" key="2">
    <source>
        <dbReference type="Proteomes" id="UP001174037"/>
    </source>
</evidence>
<accession>A0AAW7AIH4</accession>
<dbReference type="Proteomes" id="UP001174037">
    <property type="component" value="Unassembled WGS sequence"/>
</dbReference>
<sequence length="95" mass="11276">MNEQKEYPFVMRQSKLTNKKVNFTIETPWLDKGEFETKANLEKVFSESNPFIEVTKVHYDNGFKVMTLETPDYIVYKSNWELDELPNGNLLPRIQ</sequence>
<dbReference type="AlphaFoldDB" id="A0AAW7AIH4"/>
<dbReference type="RefSeq" id="WP_071561949.1">
    <property type="nucleotide sequence ID" value="NZ_CP068576.1"/>
</dbReference>